<comment type="caution">
    <text evidence="1">The sequence shown here is derived from an EMBL/GenBank/DDBJ whole genome shotgun (WGS) entry which is preliminary data.</text>
</comment>
<proteinExistence type="predicted"/>
<organism evidence="1 2">
    <name type="scientific">Acaulospora colombiana</name>
    <dbReference type="NCBI Taxonomy" id="27376"/>
    <lineage>
        <taxon>Eukaryota</taxon>
        <taxon>Fungi</taxon>
        <taxon>Fungi incertae sedis</taxon>
        <taxon>Mucoromycota</taxon>
        <taxon>Glomeromycotina</taxon>
        <taxon>Glomeromycetes</taxon>
        <taxon>Diversisporales</taxon>
        <taxon>Acaulosporaceae</taxon>
        <taxon>Acaulospora</taxon>
    </lineage>
</organism>
<evidence type="ECO:0000313" key="1">
    <source>
        <dbReference type="EMBL" id="CAG8713707.1"/>
    </source>
</evidence>
<feature type="non-terminal residue" evidence="1">
    <location>
        <position position="309"/>
    </location>
</feature>
<evidence type="ECO:0000313" key="2">
    <source>
        <dbReference type="Proteomes" id="UP000789525"/>
    </source>
</evidence>
<name>A0ACA9PKS9_9GLOM</name>
<protein>
    <submittedName>
        <fullName evidence="1">3608_t:CDS:1</fullName>
    </submittedName>
</protein>
<dbReference type="Proteomes" id="UP000789525">
    <property type="component" value="Unassembled WGS sequence"/>
</dbReference>
<dbReference type="EMBL" id="CAJVPT010036142">
    <property type="protein sequence ID" value="CAG8713707.1"/>
    <property type="molecule type" value="Genomic_DNA"/>
</dbReference>
<sequence>VSNFDTEFTREQPTLTPVHGQLTAKDQAEFNGFSWVSLSFGHFLYLIDSETFRSSDCPRLGTHPSAPSDTQERAWMKRPLVSYSTDSELEDGTEQVVPPNPVKKRYAVCFKQRVRKIYGLDRKLLPKLPSTLSPIIPQDDPSLHQGRVRSQPFVDGQFASHVYVTIPLSVLGGLINEILESAKQMCKDLELHPLIDLGPSAAHQRDPLKEVIRNIAKSCSKSVLLTNRPVFFLNNEEGTRSFLTLEVGAGHLQLAEVSQSMAPFLQELRQPSYYLHPRYHTSVAWILTLSSDAKQFPKDLPERLESQFA</sequence>
<accession>A0ACA9PKS9</accession>
<feature type="non-terminal residue" evidence="1">
    <location>
        <position position="1"/>
    </location>
</feature>
<gene>
    <name evidence="1" type="ORF">ACOLOM_LOCUS10805</name>
</gene>
<reference evidence="1" key="1">
    <citation type="submission" date="2021-06" db="EMBL/GenBank/DDBJ databases">
        <authorList>
            <person name="Kallberg Y."/>
            <person name="Tangrot J."/>
            <person name="Rosling A."/>
        </authorList>
    </citation>
    <scope>NUCLEOTIDE SEQUENCE</scope>
    <source>
        <strain evidence="1">CL356</strain>
    </source>
</reference>
<keyword evidence="2" id="KW-1185">Reference proteome</keyword>